<dbReference type="AlphaFoldDB" id="A0AAE0DKY1"/>
<evidence type="ECO:0000313" key="1">
    <source>
        <dbReference type="EMBL" id="KAK3173817.1"/>
    </source>
</evidence>
<proteinExistence type="predicted"/>
<protein>
    <submittedName>
        <fullName evidence="1">Uncharacterized protein</fullName>
    </submittedName>
</protein>
<sequence>MIQLTSSRDASLINTPSAPNLFISQPAKWEYGMGAGEPAIPTTAGKTAKIGVYEPADDANGMLFPIHKACLDILQRLCQIRQGQNEASESEKPKTLDAFCNALHQQRRRNLMDTNKPLRNNEDYYYANSGGIEWPHDYYGARQFWADEWNTEPGWEVCMAKQCIEVMQTLLC</sequence>
<keyword evidence="2" id="KW-1185">Reference proteome</keyword>
<evidence type="ECO:0000313" key="2">
    <source>
        <dbReference type="Proteomes" id="UP001276659"/>
    </source>
</evidence>
<accession>A0AAE0DKY1</accession>
<comment type="caution">
    <text evidence="1">The sequence shown here is derived from an EMBL/GenBank/DDBJ whole genome shotgun (WGS) entry which is preliminary data.</text>
</comment>
<dbReference type="EMBL" id="JASNWA010000007">
    <property type="protein sequence ID" value="KAK3173817.1"/>
    <property type="molecule type" value="Genomic_DNA"/>
</dbReference>
<gene>
    <name evidence="1" type="ORF">OEA41_007149</name>
</gene>
<name>A0AAE0DKY1_9LECA</name>
<reference evidence="1" key="1">
    <citation type="submission" date="2022-11" db="EMBL/GenBank/DDBJ databases">
        <title>Chromosomal genome sequence assembly and mating type (MAT) locus characterization of the leprose asexual lichenized fungus Lepraria neglecta (Nyl.) Erichsen.</title>
        <authorList>
            <person name="Allen J.L."/>
            <person name="Pfeffer B."/>
        </authorList>
    </citation>
    <scope>NUCLEOTIDE SEQUENCE</scope>
    <source>
        <strain evidence="1">Allen 5258</strain>
    </source>
</reference>
<dbReference type="Proteomes" id="UP001276659">
    <property type="component" value="Unassembled WGS sequence"/>
</dbReference>
<organism evidence="1 2">
    <name type="scientific">Lepraria neglecta</name>
    <dbReference type="NCBI Taxonomy" id="209136"/>
    <lineage>
        <taxon>Eukaryota</taxon>
        <taxon>Fungi</taxon>
        <taxon>Dikarya</taxon>
        <taxon>Ascomycota</taxon>
        <taxon>Pezizomycotina</taxon>
        <taxon>Lecanoromycetes</taxon>
        <taxon>OSLEUM clade</taxon>
        <taxon>Lecanoromycetidae</taxon>
        <taxon>Lecanorales</taxon>
        <taxon>Lecanorineae</taxon>
        <taxon>Stereocaulaceae</taxon>
        <taxon>Lepraria</taxon>
    </lineage>
</organism>